<name>A0A4U0NAD3_9SPHI</name>
<keyword evidence="3" id="KW-1185">Reference proteome</keyword>
<dbReference type="RefSeq" id="WP_136903459.1">
    <property type="nucleotide sequence ID" value="NZ_SUME01000013.1"/>
</dbReference>
<keyword evidence="1" id="KW-0732">Signal</keyword>
<dbReference type="EMBL" id="SUME01000013">
    <property type="protein sequence ID" value="TJZ50623.1"/>
    <property type="molecule type" value="Genomic_DNA"/>
</dbReference>
<evidence type="ECO:0000313" key="3">
    <source>
        <dbReference type="Proteomes" id="UP000306808"/>
    </source>
</evidence>
<dbReference type="OrthoDB" id="711001at2"/>
<gene>
    <name evidence="2" type="ORF">FAZ15_21630</name>
</gene>
<evidence type="ECO:0000256" key="1">
    <source>
        <dbReference type="SAM" id="SignalP"/>
    </source>
</evidence>
<protein>
    <submittedName>
        <fullName evidence="2">Protease</fullName>
    </submittedName>
</protein>
<reference evidence="2 3" key="1">
    <citation type="submission" date="2019-04" db="EMBL/GenBank/DDBJ databases">
        <title>Sphingobacterium olei sp. nov., isolated from oil-contaminated soil.</title>
        <authorList>
            <person name="Liu B."/>
        </authorList>
    </citation>
    <scope>NUCLEOTIDE SEQUENCE [LARGE SCALE GENOMIC DNA]</scope>
    <source>
        <strain evidence="2 3">HAL-9</strain>
    </source>
</reference>
<organism evidence="2 3">
    <name type="scientific">Sphingobacterium olei</name>
    <dbReference type="NCBI Taxonomy" id="2571155"/>
    <lineage>
        <taxon>Bacteria</taxon>
        <taxon>Pseudomonadati</taxon>
        <taxon>Bacteroidota</taxon>
        <taxon>Sphingobacteriia</taxon>
        <taxon>Sphingobacteriales</taxon>
        <taxon>Sphingobacteriaceae</taxon>
        <taxon>Sphingobacterium</taxon>
    </lineage>
</organism>
<dbReference type="GO" id="GO:0006508">
    <property type="term" value="P:proteolysis"/>
    <property type="evidence" value="ECO:0007669"/>
    <property type="project" value="UniProtKB-KW"/>
</dbReference>
<keyword evidence="2" id="KW-0645">Protease</keyword>
<dbReference type="Gene3D" id="2.60.40.2970">
    <property type="match status" value="1"/>
</dbReference>
<dbReference type="PROSITE" id="PS51257">
    <property type="entry name" value="PROKAR_LIPOPROTEIN"/>
    <property type="match status" value="1"/>
</dbReference>
<feature type="signal peptide" evidence="1">
    <location>
        <begin position="1"/>
        <end position="21"/>
    </location>
</feature>
<accession>A0A4U0NAD3</accession>
<feature type="chain" id="PRO_5020593354" evidence="1">
    <location>
        <begin position="22"/>
        <end position="170"/>
    </location>
</feature>
<evidence type="ECO:0000313" key="2">
    <source>
        <dbReference type="EMBL" id="TJZ50623.1"/>
    </source>
</evidence>
<dbReference type="GO" id="GO:0008233">
    <property type="term" value="F:peptidase activity"/>
    <property type="evidence" value="ECO:0007669"/>
    <property type="project" value="UniProtKB-KW"/>
</dbReference>
<dbReference type="AlphaFoldDB" id="A0A4U0NAD3"/>
<proteinExistence type="predicted"/>
<comment type="caution">
    <text evidence="2">The sequence shown here is derived from an EMBL/GenBank/DDBJ whole genome shotgun (WGS) entry which is preliminary data.</text>
</comment>
<keyword evidence="2" id="KW-0378">Hydrolase</keyword>
<sequence>MNKLSFFAPAILLAIASSCNTSQRNTGSTATDSITTVNEPTDTSLTAKLSIPATISLDHPIEMTFTVYNPTDSVMKFCKWHTPFEPLMSKYLDIVSDTDGEVNYLGPMAKRIMPPPANSYLSISPSDSILAKVDLKKGYDLTKPGTYTIKYNSDGISRLIVHDSVIFTIN</sequence>
<dbReference type="Proteomes" id="UP000306808">
    <property type="component" value="Unassembled WGS sequence"/>
</dbReference>